<keyword evidence="4 5" id="KW-0720">Serine protease</keyword>
<dbReference type="PANTHER" id="PTHR43806:SF11">
    <property type="entry name" value="CEREVISIN-RELATED"/>
    <property type="match status" value="1"/>
</dbReference>
<reference evidence="8 9" key="1">
    <citation type="journal article" date="2009" name="Genome Res.">
        <title>Complete genome of the cellulolytic thermophile Acidothermus cellulolyticus 11B provides insights into its ecophysiological and evolutionary adaptations.</title>
        <authorList>
            <person name="Barabote R.D."/>
            <person name="Xie G."/>
            <person name="Leu D.H."/>
            <person name="Normand P."/>
            <person name="Necsulea A."/>
            <person name="Daubin V."/>
            <person name="Medigue C."/>
            <person name="Adney W.S."/>
            <person name="Xu X.C."/>
            <person name="Lapidus A."/>
            <person name="Parales R.E."/>
            <person name="Detter C."/>
            <person name="Pujic P."/>
            <person name="Bruce D."/>
            <person name="Lavire C."/>
            <person name="Challacombe J.F."/>
            <person name="Brettin T.S."/>
            <person name="Berry A.M."/>
        </authorList>
    </citation>
    <scope>NUCLEOTIDE SEQUENCE [LARGE SCALE GENOMIC DNA]</scope>
    <source>
        <strain evidence="9">ATCC 43068 / DSM 8971 / 11B</strain>
    </source>
</reference>
<gene>
    <name evidence="8" type="ordered locus">Acel_1904</name>
</gene>
<feature type="active site" description="Charge relay system" evidence="5">
    <location>
        <position position="199"/>
    </location>
</feature>
<dbReference type="Gene3D" id="3.30.70.80">
    <property type="entry name" value="Peptidase S8 propeptide/proteinase inhibitor I9"/>
    <property type="match status" value="1"/>
</dbReference>
<dbReference type="GO" id="GO:0006508">
    <property type="term" value="P:proteolysis"/>
    <property type="evidence" value="ECO:0007669"/>
    <property type="project" value="UniProtKB-KW"/>
</dbReference>
<dbReference type="FunCoup" id="A0LW66">
    <property type="interactions" value="28"/>
</dbReference>
<keyword evidence="9" id="KW-1185">Reference proteome</keyword>
<evidence type="ECO:0000256" key="1">
    <source>
        <dbReference type="ARBA" id="ARBA00011073"/>
    </source>
</evidence>
<dbReference type="Gene3D" id="3.40.50.200">
    <property type="entry name" value="Peptidase S8/S53 domain"/>
    <property type="match status" value="1"/>
</dbReference>
<dbReference type="PROSITE" id="PS51892">
    <property type="entry name" value="SUBTILASE"/>
    <property type="match status" value="1"/>
</dbReference>
<dbReference type="OrthoDB" id="9795680at2"/>
<evidence type="ECO:0000256" key="6">
    <source>
        <dbReference type="SAM" id="Phobius"/>
    </source>
</evidence>
<dbReference type="InterPro" id="IPR015500">
    <property type="entry name" value="Peptidase_S8_subtilisin-rel"/>
</dbReference>
<feature type="active site" description="Charge relay system" evidence="5">
    <location>
        <position position="161"/>
    </location>
</feature>
<evidence type="ECO:0000259" key="7">
    <source>
        <dbReference type="Pfam" id="PF00082"/>
    </source>
</evidence>
<keyword evidence="6" id="KW-1133">Transmembrane helix</keyword>
<comment type="similarity">
    <text evidence="1 5">Belongs to the peptidase S8 family.</text>
</comment>
<proteinExistence type="inferred from homology"/>
<dbReference type="PANTHER" id="PTHR43806">
    <property type="entry name" value="PEPTIDASE S8"/>
    <property type="match status" value="1"/>
</dbReference>
<evidence type="ECO:0000256" key="2">
    <source>
        <dbReference type="ARBA" id="ARBA00022670"/>
    </source>
</evidence>
<sequence length="548" mass="56535">MSVAATIARGVTWGDSRWRRFAAAFASAASIVGFLPVIGVTGTAETRPFVSAGESSYIVRATPGHLDEARAAIGSVGGRVGVDLSIINGVQAVLTASEARSLANHPGILSVTPDFGAKLQGSSYDPNTDAGGPVGLSSIVGYNAYWNAGFSGQGIGVALIDSGVVPVPALSAPGKIIYGPDFTPTGYFTEVRGLDTFGHGTFMAGLIAGRDPGATAPYWANSGYYLGVAPDANIISVKVADASGATMASAVIAAIQWVVAHRNDPGLNIKVLNLSLGVRDGLPYQQDPLDAAVEAAWKAGITVVAAAGNDGQVGMTAPANDPYVIAVGAIDTNSTLSVSDDTVASFSNIGDGTRNPDFVVPGTHIVGLRDPGSAIDQEYGNGPGSINASLMRGSGTSEAAAITSGAVALLLSQRPNLTPDQVKATLVIHSSWNLPQQQAGAGALNMAWVLNAATEYRTQNWPSATVSNAASPTTSAGWSLTPSRSTWTGSTWTSVDFTRSTWTGSTWTGSTWTRSTWTGCTWTGSTWTGSTWTGSTWTRSTWTNYSWS</sequence>
<evidence type="ECO:0000256" key="5">
    <source>
        <dbReference type="PROSITE-ProRule" id="PRU01240"/>
    </source>
</evidence>
<protein>
    <submittedName>
        <fullName evidence="8">Peptidase S8 and S53, subtilisin, kexin, sedolisin</fullName>
    </submittedName>
</protein>
<dbReference type="PRINTS" id="PR00723">
    <property type="entry name" value="SUBTILISIN"/>
</dbReference>
<dbReference type="CDD" id="cd07487">
    <property type="entry name" value="Peptidases_S8_1"/>
    <property type="match status" value="1"/>
</dbReference>
<accession>A0LW66</accession>
<dbReference type="AlphaFoldDB" id="A0LW66"/>
<dbReference type="STRING" id="351607.Acel_1904"/>
<dbReference type="Pfam" id="PF00082">
    <property type="entry name" value="Peptidase_S8"/>
    <property type="match status" value="1"/>
</dbReference>
<keyword evidence="2 5" id="KW-0645">Protease</keyword>
<dbReference type="EMBL" id="CP000481">
    <property type="protein sequence ID" value="ABK53676.1"/>
    <property type="molecule type" value="Genomic_DNA"/>
</dbReference>
<evidence type="ECO:0000313" key="9">
    <source>
        <dbReference type="Proteomes" id="UP000008221"/>
    </source>
</evidence>
<dbReference type="InterPro" id="IPR050131">
    <property type="entry name" value="Peptidase_S8_subtilisin-like"/>
</dbReference>
<name>A0LW66_ACIC1</name>
<dbReference type="Proteomes" id="UP000008221">
    <property type="component" value="Chromosome"/>
</dbReference>
<feature type="domain" description="Peptidase S8/S53" evidence="7">
    <location>
        <begin position="152"/>
        <end position="430"/>
    </location>
</feature>
<keyword evidence="6" id="KW-0812">Transmembrane</keyword>
<dbReference type="InterPro" id="IPR036852">
    <property type="entry name" value="Peptidase_S8/S53_dom_sf"/>
</dbReference>
<keyword evidence="3 5" id="KW-0378">Hydrolase</keyword>
<dbReference type="SUPFAM" id="SSF141571">
    <property type="entry name" value="Pentapeptide repeat-like"/>
    <property type="match status" value="1"/>
</dbReference>
<dbReference type="InterPro" id="IPR037045">
    <property type="entry name" value="S8pro/Inhibitor_I9_sf"/>
</dbReference>
<feature type="active site" description="Charge relay system" evidence="5">
    <location>
        <position position="397"/>
    </location>
</feature>
<keyword evidence="6" id="KW-0472">Membrane</keyword>
<dbReference type="InParanoid" id="A0LW66"/>
<dbReference type="InterPro" id="IPR000209">
    <property type="entry name" value="Peptidase_S8/S53_dom"/>
</dbReference>
<organism evidence="8 9">
    <name type="scientific">Acidothermus cellulolyticus (strain ATCC 43068 / DSM 8971 / 11B)</name>
    <dbReference type="NCBI Taxonomy" id="351607"/>
    <lineage>
        <taxon>Bacteria</taxon>
        <taxon>Bacillati</taxon>
        <taxon>Actinomycetota</taxon>
        <taxon>Actinomycetes</taxon>
        <taxon>Acidothermales</taxon>
        <taxon>Acidothermaceae</taxon>
        <taxon>Acidothermus</taxon>
    </lineage>
</organism>
<dbReference type="KEGG" id="ace:Acel_1904"/>
<feature type="transmembrane region" description="Helical" evidence="6">
    <location>
        <begin position="21"/>
        <end position="41"/>
    </location>
</feature>
<dbReference type="SUPFAM" id="SSF52743">
    <property type="entry name" value="Subtilisin-like"/>
    <property type="match status" value="1"/>
</dbReference>
<dbReference type="HOGENOM" id="CLU_011263_15_5_11"/>
<evidence type="ECO:0000256" key="4">
    <source>
        <dbReference type="ARBA" id="ARBA00022825"/>
    </source>
</evidence>
<dbReference type="RefSeq" id="WP_011720739.1">
    <property type="nucleotide sequence ID" value="NC_008578.1"/>
</dbReference>
<evidence type="ECO:0000313" key="8">
    <source>
        <dbReference type="EMBL" id="ABK53676.1"/>
    </source>
</evidence>
<dbReference type="GO" id="GO:0004252">
    <property type="term" value="F:serine-type endopeptidase activity"/>
    <property type="evidence" value="ECO:0007669"/>
    <property type="project" value="UniProtKB-UniRule"/>
</dbReference>
<evidence type="ECO:0000256" key="3">
    <source>
        <dbReference type="ARBA" id="ARBA00022801"/>
    </source>
</evidence>
<dbReference type="eggNOG" id="COG1404">
    <property type="taxonomic scope" value="Bacteria"/>
</dbReference>
<dbReference type="Gene3D" id="2.160.20.80">
    <property type="entry name" value="E3 ubiquitin-protein ligase SopA"/>
    <property type="match status" value="1"/>
</dbReference>